<comment type="caution">
    <text evidence="3">The sequence shown here is derived from an EMBL/GenBank/DDBJ whole genome shotgun (WGS) entry which is preliminary data.</text>
</comment>
<dbReference type="Pfam" id="PF00561">
    <property type="entry name" value="Abhydrolase_1"/>
    <property type="match status" value="1"/>
</dbReference>
<dbReference type="SUPFAM" id="SSF53474">
    <property type="entry name" value="alpha/beta-Hydrolases"/>
    <property type="match status" value="1"/>
</dbReference>
<proteinExistence type="predicted"/>
<evidence type="ECO:0000259" key="2">
    <source>
        <dbReference type="Pfam" id="PF00561"/>
    </source>
</evidence>
<keyword evidence="3" id="KW-0378">Hydrolase</keyword>
<dbReference type="InterPro" id="IPR050266">
    <property type="entry name" value="AB_hydrolase_sf"/>
</dbReference>
<sequence>MVRMRAFKTLKVLMSTILSISAFGVHNYATAAETEYVNYQQILQEERAWAGLRSKTLRVGDVVWSYSEGGNPNAPTVLLLHGLASDRDSWNRIAHDLTPSYHVIIPDLPSSGRTQIPSNLDLSINNVTEQLRRFLEATRSTNNLNIAGHSLGGSVALFYASKYPDDTRSLLLMSIGGPFTSSNTTYLSNPVYLKQLIVAQPGDLDFVNRKVMVNPPFTPSIIKKEQEKSFIKDSQETAKVIEELSNINKYYNRAAFTKMLHEIKSPTLIIWGKQDQIVNVEIANELKGMLKNAEAPVLLNHVGHVPILEADQLVIQNYLPFLKKVNNTQPQQ</sequence>
<protein>
    <submittedName>
        <fullName evidence="3">Alpha/beta hydrolase</fullName>
    </submittedName>
</protein>
<dbReference type="Proteomes" id="UP001243195">
    <property type="component" value="Unassembled WGS sequence"/>
</dbReference>
<gene>
    <name evidence="3" type="ORF">RFH51_00245</name>
</gene>
<dbReference type="PRINTS" id="PR00111">
    <property type="entry name" value="ABHYDROLASE"/>
</dbReference>
<feature type="domain" description="AB hydrolase-1" evidence="2">
    <location>
        <begin position="75"/>
        <end position="310"/>
    </location>
</feature>
<dbReference type="InterPro" id="IPR000073">
    <property type="entry name" value="AB_hydrolase_1"/>
</dbReference>
<evidence type="ECO:0000313" key="3">
    <source>
        <dbReference type="EMBL" id="MDQ9069898.1"/>
    </source>
</evidence>
<feature type="signal peptide" evidence="1">
    <location>
        <begin position="1"/>
        <end position="31"/>
    </location>
</feature>
<dbReference type="EMBL" id="JAVIDA010000001">
    <property type="protein sequence ID" value="MDQ9069898.1"/>
    <property type="molecule type" value="Genomic_DNA"/>
</dbReference>
<dbReference type="PANTHER" id="PTHR43798:SF5">
    <property type="entry name" value="MONOACYLGLYCEROL LIPASE ABHD6"/>
    <property type="match status" value="1"/>
</dbReference>
<dbReference type="GO" id="GO:0046464">
    <property type="term" value="P:acylglycerol catabolic process"/>
    <property type="evidence" value="ECO:0007669"/>
    <property type="project" value="TreeGrafter"/>
</dbReference>
<dbReference type="PANTHER" id="PTHR43798">
    <property type="entry name" value="MONOACYLGLYCEROL LIPASE"/>
    <property type="match status" value="1"/>
</dbReference>
<name>A0AAW8JEZ1_9GAMM</name>
<dbReference type="Gene3D" id="3.40.50.1820">
    <property type="entry name" value="alpha/beta hydrolase"/>
    <property type="match status" value="1"/>
</dbReference>
<accession>A0AAW8JEZ1</accession>
<evidence type="ECO:0000256" key="1">
    <source>
        <dbReference type="SAM" id="SignalP"/>
    </source>
</evidence>
<dbReference type="RefSeq" id="WP_308956046.1">
    <property type="nucleotide sequence ID" value="NZ_JAVICY010000011.1"/>
</dbReference>
<dbReference type="InterPro" id="IPR029058">
    <property type="entry name" value="AB_hydrolase_fold"/>
</dbReference>
<organism evidence="3 4">
    <name type="scientific">Acinetobacter gerneri</name>
    <dbReference type="NCBI Taxonomy" id="202952"/>
    <lineage>
        <taxon>Bacteria</taxon>
        <taxon>Pseudomonadati</taxon>
        <taxon>Pseudomonadota</taxon>
        <taxon>Gammaproteobacteria</taxon>
        <taxon>Moraxellales</taxon>
        <taxon>Moraxellaceae</taxon>
        <taxon>Acinetobacter</taxon>
    </lineage>
</organism>
<dbReference type="GO" id="GO:0016020">
    <property type="term" value="C:membrane"/>
    <property type="evidence" value="ECO:0007669"/>
    <property type="project" value="TreeGrafter"/>
</dbReference>
<feature type="chain" id="PRO_5043645157" evidence="1">
    <location>
        <begin position="32"/>
        <end position="332"/>
    </location>
</feature>
<keyword evidence="1" id="KW-0732">Signal</keyword>
<dbReference type="GO" id="GO:0047372">
    <property type="term" value="F:monoacylglycerol lipase activity"/>
    <property type="evidence" value="ECO:0007669"/>
    <property type="project" value="TreeGrafter"/>
</dbReference>
<reference evidence="3" key="1">
    <citation type="submission" date="2023-08" db="EMBL/GenBank/DDBJ databases">
        <title>Emergence of clinically-relevant ST2 carbapenem-resistant Acinetobacter baumannii strains in hospital sewages in Zhejiang, East of China.</title>
        <authorList>
            <person name="Kaichao C."/>
            <person name="Zhang R."/>
        </authorList>
    </citation>
    <scope>NUCLEOTIDE SEQUENCE</scope>
    <source>
        <strain evidence="3">M-SY-60</strain>
    </source>
</reference>
<dbReference type="AlphaFoldDB" id="A0AAW8JEZ1"/>
<evidence type="ECO:0000313" key="4">
    <source>
        <dbReference type="Proteomes" id="UP001243195"/>
    </source>
</evidence>